<evidence type="ECO:0000313" key="1">
    <source>
        <dbReference type="EMBL" id="MFC6715050.1"/>
    </source>
</evidence>
<dbReference type="EMBL" id="JBHSWJ010000002">
    <property type="protein sequence ID" value="MFC6715050.1"/>
    <property type="molecule type" value="Genomic_DNA"/>
</dbReference>
<dbReference type="Proteomes" id="UP001596356">
    <property type="component" value="Unassembled WGS sequence"/>
</dbReference>
<evidence type="ECO:0000313" key="2">
    <source>
        <dbReference type="Proteomes" id="UP001596356"/>
    </source>
</evidence>
<proteinExistence type="predicted"/>
<comment type="caution">
    <text evidence="1">The sequence shown here is derived from an EMBL/GenBank/DDBJ whole genome shotgun (WGS) entry which is preliminary data.</text>
</comment>
<dbReference type="RefSeq" id="WP_377823868.1">
    <property type="nucleotide sequence ID" value="NZ_JBHSWJ010000002.1"/>
</dbReference>
<gene>
    <name evidence="1" type="ORF">ACFQBT_15055</name>
</gene>
<organism evidence="1 2">
    <name type="scientific">Branchiibius cervicis</name>
    <dbReference type="NCBI Taxonomy" id="908252"/>
    <lineage>
        <taxon>Bacteria</taxon>
        <taxon>Bacillati</taxon>
        <taxon>Actinomycetota</taxon>
        <taxon>Actinomycetes</taxon>
        <taxon>Micrococcales</taxon>
        <taxon>Dermacoccaceae</taxon>
        <taxon>Branchiibius</taxon>
    </lineage>
</organism>
<reference evidence="2" key="1">
    <citation type="journal article" date="2019" name="Int. J. Syst. Evol. Microbiol.">
        <title>The Global Catalogue of Microorganisms (GCM) 10K type strain sequencing project: providing services to taxonomists for standard genome sequencing and annotation.</title>
        <authorList>
            <consortium name="The Broad Institute Genomics Platform"/>
            <consortium name="The Broad Institute Genome Sequencing Center for Infectious Disease"/>
            <person name="Wu L."/>
            <person name="Ma J."/>
        </authorList>
    </citation>
    <scope>NUCLEOTIDE SEQUENCE [LARGE SCALE GENOMIC DNA]</scope>
    <source>
        <strain evidence="2">NBRC 106593</strain>
    </source>
</reference>
<protein>
    <submittedName>
        <fullName evidence="1">Uncharacterized protein</fullName>
    </submittedName>
</protein>
<accession>A0ABW2AX81</accession>
<sequence>MTATVIDFSTGEELDAEEVAAGELGVGAAASALAAAREHLARIADDRALRAGAPGWDALVAADALVGAVLDALGGDPANQ</sequence>
<name>A0ABW2AX81_9MICO</name>
<keyword evidence="2" id="KW-1185">Reference proteome</keyword>